<feature type="transmembrane region" description="Helical" evidence="2">
    <location>
        <begin position="43"/>
        <end position="60"/>
    </location>
</feature>
<feature type="region of interest" description="Disordered" evidence="1">
    <location>
        <begin position="1"/>
        <end position="24"/>
    </location>
</feature>
<dbReference type="AlphaFoldDB" id="A0A841FP94"/>
<evidence type="ECO:0000256" key="1">
    <source>
        <dbReference type="SAM" id="MobiDB-lite"/>
    </source>
</evidence>
<keyword evidence="2" id="KW-1133">Transmembrane helix</keyword>
<feature type="region of interest" description="Disordered" evidence="1">
    <location>
        <begin position="64"/>
        <end position="87"/>
    </location>
</feature>
<evidence type="ECO:0000313" key="3">
    <source>
        <dbReference type="EMBL" id="MBB6039131.1"/>
    </source>
</evidence>
<keyword evidence="4" id="KW-1185">Reference proteome</keyword>
<dbReference type="RefSeq" id="WP_184792224.1">
    <property type="nucleotide sequence ID" value="NZ_BONT01000051.1"/>
</dbReference>
<reference evidence="3 4" key="1">
    <citation type="submission" date="2020-08" db="EMBL/GenBank/DDBJ databases">
        <title>Genomic Encyclopedia of Type Strains, Phase IV (KMG-IV): sequencing the most valuable type-strain genomes for metagenomic binning, comparative biology and taxonomic classification.</title>
        <authorList>
            <person name="Goeker M."/>
        </authorList>
    </citation>
    <scope>NUCLEOTIDE SEQUENCE [LARGE SCALE GENOMIC DNA]</scope>
    <source>
        <strain evidence="3 4">YIM 65646</strain>
    </source>
</reference>
<sequence length="344" mass="35410">MNEHHRVRDELRALPEPSIPTPPADLADTVLGRLGRQRRAMRAGIAALVLVLVAAVPIALTRGHSEGGPPPAGPPTTEAPALPVPGGGPSAIHVYGTGGESFVLDPDTASYKAFPFDVVLSPDLTWAAVLSDGRIGIATREALLADGESAVDWANLPAVDSPRWAPNGVALLVTATDRSAAYVYGLDTDAYNAVPLRGMEIAGPAGWGSDSLRYVVPVAKDGRPSGVRYLNAQGTGMPGTLEGSPGTVMGYSPDLHYGFTLGFQKTSTVFYVKNGVIASTPTQLGGFAGWYDDATVALVEGSALVLVGAQDAREIERLPLPGVPALIQIGPSAGLAGAAAGYGF</sequence>
<keyword evidence="2" id="KW-0472">Membrane</keyword>
<gene>
    <name evidence="3" type="ORF">HNR73_007022</name>
</gene>
<keyword evidence="2" id="KW-0812">Transmembrane</keyword>
<name>A0A841FP94_9ACTN</name>
<organism evidence="3 4">
    <name type="scientific">Phytomonospora endophytica</name>
    <dbReference type="NCBI Taxonomy" id="714109"/>
    <lineage>
        <taxon>Bacteria</taxon>
        <taxon>Bacillati</taxon>
        <taxon>Actinomycetota</taxon>
        <taxon>Actinomycetes</taxon>
        <taxon>Micromonosporales</taxon>
        <taxon>Micromonosporaceae</taxon>
        <taxon>Phytomonospora</taxon>
    </lineage>
</organism>
<feature type="compositionally biased region" description="Basic and acidic residues" evidence="1">
    <location>
        <begin position="1"/>
        <end position="13"/>
    </location>
</feature>
<dbReference type="SUPFAM" id="SSF82171">
    <property type="entry name" value="DPP6 N-terminal domain-like"/>
    <property type="match status" value="1"/>
</dbReference>
<comment type="caution">
    <text evidence="3">The sequence shown here is derived from an EMBL/GenBank/DDBJ whole genome shotgun (WGS) entry which is preliminary data.</text>
</comment>
<proteinExistence type="predicted"/>
<dbReference type="EMBL" id="JACHGT010000020">
    <property type="protein sequence ID" value="MBB6039131.1"/>
    <property type="molecule type" value="Genomic_DNA"/>
</dbReference>
<evidence type="ECO:0000256" key="2">
    <source>
        <dbReference type="SAM" id="Phobius"/>
    </source>
</evidence>
<protein>
    <submittedName>
        <fullName evidence="3">Uncharacterized protein</fullName>
    </submittedName>
</protein>
<evidence type="ECO:0000313" key="4">
    <source>
        <dbReference type="Proteomes" id="UP000548476"/>
    </source>
</evidence>
<dbReference type="Proteomes" id="UP000548476">
    <property type="component" value="Unassembled WGS sequence"/>
</dbReference>
<accession>A0A841FP94</accession>